<dbReference type="InterPro" id="IPR002631">
    <property type="entry name" value="Plasmid_rep_OBD"/>
</dbReference>
<reference evidence="3" key="1">
    <citation type="journal article" date="2022" name="J Glob Antimicrob Resist">
        <title>Identification and characterisation of a novel multidrug-resistant streptococcus, Streptococcus toyakuensis sp. nov., from a blood sample.</title>
        <authorList>
            <person name="Wajima T."/>
            <person name="Hagimoto A."/>
            <person name="Tanaka E."/>
            <person name="Kawamura Y."/>
            <person name="Nakaminami H."/>
        </authorList>
    </citation>
    <scope>NUCLEOTIDE SEQUENCE</scope>
    <source>
        <strain evidence="3">TP1632</strain>
    </source>
</reference>
<keyword evidence="4" id="KW-1185">Reference proteome</keyword>
<accession>A0ABN6KQA5</accession>
<dbReference type="Gene3D" id="3.40.1310.30">
    <property type="match status" value="1"/>
</dbReference>
<gene>
    <name evidence="3" type="ORF">STYK_07330</name>
</gene>
<evidence type="ECO:0000313" key="3">
    <source>
        <dbReference type="EMBL" id="BDB08919.1"/>
    </source>
</evidence>
<sequence length="220" mass="25811">MLYMSKEQRSNKWAFLFYRESAPENYLEILEDLHIPFILSPWHDKDVNRRTGELKKAHKHGAFFFDSLKSYSQVSELIKDKLKGPAHVEPIMSPKGMYDYFVHAENPEKSPYDIKDIEIGCGFELDKFLINHNNDDFLSTIIDVIDKNNFTEFNHLVRYAREENPTLLRLIVDKTYFFAKYLDSRRYSTDKSKITSSKAPLTNTPNKTRDIISDSTLIEV</sequence>
<dbReference type="Pfam" id="PF21861">
    <property type="entry name" value="RepB_C"/>
    <property type="match status" value="1"/>
</dbReference>
<evidence type="ECO:0000259" key="2">
    <source>
        <dbReference type="Pfam" id="PF21861"/>
    </source>
</evidence>
<dbReference type="Pfam" id="PF01719">
    <property type="entry name" value="Rep_OBD"/>
    <property type="match status" value="1"/>
</dbReference>
<feature type="domain" description="Plasmid replication protein origin binding" evidence="1">
    <location>
        <begin position="6"/>
        <end position="126"/>
    </location>
</feature>
<dbReference type="EMBL" id="AP024523">
    <property type="protein sequence ID" value="BDB08919.1"/>
    <property type="molecule type" value="Genomic_DNA"/>
</dbReference>
<dbReference type="Proteomes" id="UP001060027">
    <property type="component" value="Chromosome"/>
</dbReference>
<name>A0ABN6KQA5_9STRE</name>
<feature type="domain" description="Replication protein RepB C-terminal" evidence="2">
    <location>
        <begin position="133"/>
        <end position="187"/>
    </location>
</feature>
<proteinExistence type="predicted"/>
<protein>
    <submittedName>
        <fullName evidence="3">Plasmid replication protein</fullName>
    </submittedName>
</protein>
<evidence type="ECO:0000259" key="1">
    <source>
        <dbReference type="Pfam" id="PF01719"/>
    </source>
</evidence>
<organism evidence="3 4">
    <name type="scientific">Streptococcus toyakuensis</name>
    <dbReference type="NCBI Taxonomy" id="2819619"/>
    <lineage>
        <taxon>Bacteria</taxon>
        <taxon>Bacillati</taxon>
        <taxon>Bacillota</taxon>
        <taxon>Bacilli</taxon>
        <taxon>Lactobacillales</taxon>
        <taxon>Streptococcaceae</taxon>
        <taxon>Streptococcus</taxon>
        <taxon>Streptococcus mitis group</taxon>
    </lineage>
</organism>
<evidence type="ECO:0000313" key="4">
    <source>
        <dbReference type="Proteomes" id="UP001060027"/>
    </source>
</evidence>
<dbReference type="InterPro" id="IPR053923">
    <property type="entry name" value="RepB_C"/>
</dbReference>